<reference evidence="1" key="1">
    <citation type="submission" date="2013-05" db="EMBL/GenBank/DDBJ databases">
        <title>Genome assembly of Cystobacter fuscus DSM 2262.</title>
        <authorList>
            <person name="Sharma G."/>
            <person name="Khatri I."/>
            <person name="Kaur C."/>
            <person name="Mayilraj S."/>
            <person name="Subramanian S."/>
        </authorList>
    </citation>
    <scope>NUCLEOTIDE SEQUENCE [LARGE SCALE GENOMIC DNA]</scope>
    <source>
        <strain evidence="1">DSM 2262</strain>
    </source>
</reference>
<keyword evidence="2" id="KW-1185">Reference proteome</keyword>
<organism evidence="1 2">
    <name type="scientific">Cystobacter fuscus (strain ATCC 25194 / DSM 2262 / NBRC 100088 / M29)</name>
    <dbReference type="NCBI Taxonomy" id="1242864"/>
    <lineage>
        <taxon>Bacteria</taxon>
        <taxon>Pseudomonadati</taxon>
        <taxon>Myxococcota</taxon>
        <taxon>Myxococcia</taxon>
        <taxon>Myxococcales</taxon>
        <taxon>Cystobacterineae</taxon>
        <taxon>Archangiaceae</taxon>
        <taxon>Cystobacter</taxon>
    </lineage>
</organism>
<sequence length="82" mass="9016">MSDRTARVLGGPTCLELLGREPLLEILIGDPTAGLAHEDGYGRHHHKRFDKMSHGFPPRLDAAFAPFLAVDPLFGSPRCIRP</sequence>
<accession>S9QAI8</accession>
<gene>
    <name evidence="1" type="ORF">D187_004110</name>
</gene>
<name>S9QAI8_CYSF2</name>
<evidence type="ECO:0000313" key="1">
    <source>
        <dbReference type="EMBL" id="EPX58354.1"/>
    </source>
</evidence>
<proteinExistence type="predicted"/>
<comment type="caution">
    <text evidence="1">The sequence shown here is derived from an EMBL/GenBank/DDBJ whole genome shotgun (WGS) entry which is preliminary data.</text>
</comment>
<protein>
    <submittedName>
        <fullName evidence="1">Uncharacterized protein</fullName>
    </submittedName>
</protein>
<dbReference type="AlphaFoldDB" id="S9QAI8"/>
<dbReference type="Proteomes" id="UP000011682">
    <property type="component" value="Unassembled WGS sequence"/>
</dbReference>
<evidence type="ECO:0000313" key="2">
    <source>
        <dbReference type="Proteomes" id="UP000011682"/>
    </source>
</evidence>
<dbReference type="EMBL" id="ANAH02000025">
    <property type="protein sequence ID" value="EPX58354.1"/>
    <property type="molecule type" value="Genomic_DNA"/>
</dbReference>